<name>S6CLR6_BPK05</name>
<protein>
    <submittedName>
        <fullName evidence="1">Uncharacterized protein</fullName>
    </submittedName>
</protein>
<proteinExistence type="predicted"/>
<dbReference type="KEGG" id="vg:16836194"/>
<sequence>MNSMKQLVAIYAVGYSHGDMASRKLGSETTTTLLKILVDETKSDTAKEVPFSFLSGNTKPGLYVAIVNMSNFGELKVFPLINKNQAIINKTIKPELLQRCCDSIDAFLGLVDDSEEGEPTPAYVDQDPK</sequence>
<organismHost>
    <name type="scientific">Klebsiella</name>
    <dbReference type="NCBI Taxonomy" id="570"/>
</organismHost>
<reference evidence="1 2" key="1">
    <citation type="journal article" date="2013" name="PLoS ONE">
        <title>Isolation of a Bacteriophage Specific for a New Capsular Type of Klebsiella pneumoniae and Characterization of Its Polysaccharide Depolymerase.</title>
        <authorList>
            <person name="Hsu C.R."/>
            <person name="Lin T.L."/>
            <person name="Pan Y.J."/>
            <person name="Hsieh P.F."/>
            <person name="Wang J.T."/>
        </authorList>
    </citation>
    <scope>NUCLEOTIDE SEQUENCE [LARGE SCALE GENOMIC DNA]</scope>
    <source>
        <strain evidence="1 2">0507-KN2-1</strain>
    </source>
</reference>
<dbReference type="Proteomes" id="UP000015925">
    <property type="component" value="Segment"/>
</dbReference>
<dbReference type="OrthoDB" id="19748at10239"/>
<evidence type="ECO:0000313" key="2">
    <source>
        <dbReference type="Proteomes" id="UP000015925"/>
    </source>
</evidence>
<dbReference type="RefSeq" id="YP_008532076.1">
    <property type="nucleotide sequence ID" value="NC_022343.1"/>
</dbReference>
<evidence type="ECO:0000313" key="1">
    <source>
        <dbReference type="EMBL" id="BAN78475.1"/>
    </source>
</evidence>
<dbReference type="GeneID" id="16836194"/>
<accession>S6CLR6</accession>
<dbReference type="EMBL" id="AB797215">
    <property type="protein sequence ID" value="BAN78475.1"/>
    <property type="molecule type" value="Genomic_DNA"/>
</dbReference>
<organism evidence="1 2">
    <name type="scientific">Klebsiella phage 0507-KN2-1</name>
    <name type="common">Taipeivirus 0507KN21</name>
    <dbReference type="NCBI Taxonomy" id="2991282"/>
    <lineage>
        <taxon>Viruses</taxon>
        <taxon>Duplodnaviria</taxon>
        <taxon>Heunggongvirae</taxon>
        <taxon>Uroviricota</taxon>
        <taxon>Caudoviricetes</taxon>
        <taxon>Pantevenvirales</taxon>
        <taxon>Ackermannviridae</taxon>
        <taxon>Taipeivirus</taxon>
        <taxon>Taipeivirus 0507KN21</taxon>
    </lineage>
</organism>
<keyword evidence="2" id="KW-1185">Reference proteome</keyword>